<feature type="transmembrane region" description="Helical" evidence="1">
    <location>
        <begin position="16"/>
        <end position="36"/>
    </location>
</feature>
<protein>
    <submittedName>
        <fullName evidence="2">Uncharacterized protein</fullName>
    </submittedName>
</protein>
<dbReference type="EMBL" id="RKHK01000001">
    <property type="protein sequence ID" value="ROR72752.1"/>
    <property type="molecule type" value="Genomic_DNA"/>
</dbReference>
<feature type="transmembrane region" description="Helical" evidence="1">
    <location>
        <begin position="123"/>
        <end position="141"/>
    </location>
</feature>
<keyword evidence="1" id="KW-0812">Transmembrane</keyword>
<evidence type="ECO:0000313" key="2">
    <source>
        <dbReference type="EMBL" id="ROR72752.1"/>
    </source>
</evidence>
<dbReference type="RefSeq" id="WP_123303273.1">
    <property type="nucleotide sequence ID" value="NZ_RKHK01000001.1"/>
</dbReference>
<evidence type="ECO:0000313" key="3">
    <source>
        <dbReference type="Proteomes" id="UP000280668"/>
    </source>
</evidence>
<accession>A0A3N2BC31</accession>
<reference evidence="2 3" key="1">
    <citation type="submission" date="2018-11" db="EMBL/GenBank/DDBJ databases">
        <title>Sequencing the genomes of 1000 actinobacteria strains.</title>
        <authorList>
            <person name="Klenk H.-P."/>
        </authorList>
    </citation>
    <scope>NUCLEOTIDE SEQUENCE [LARGE SCALE GENOMIC DNA]</scope>
    <source>
        <strain evidence="2 3">DSM 11294</strain>
    </source>
</reference>
<keyword evidence="1" id="KW-1133">Transmembrane helix</keyword>
<name>A0A3N2BC31_9MICO</name>
<feature type="transmembrane region" description="Helical" evidence="1">
    <location>
        <begin position="42"/>
        <end position="59"/>
    </location>
</feature>
<evidence type="ECO:0000256" key="1">
    <source>
        <dbReference type="SAM" id="Phobius"/>
    </source>
</evidence>
<comment type="caution">
    <text evidence="2">The sequence shown here is derived from an EMBL/GenBank/DDBJ whole genome shotgun (WGS) entry which is preliminary data.</text>
</comment>
<dbReference type="Proteomes" id="UP000280668">
    <property type="component" value="Unassembled WGS sequence"/>
</dbReference>
<keyword evidence="3" id="KW-1185">Reference proteome</keyword>
<organism evidence="2 3">
    <name type="scientific">Bogoriella caseilytica</name>
    <dbReference type="NCBI Taxonomy" id="56055"/>
    <lineage>
        <taxon>Bacteria</taxon>
        <taxon>Bacillati</taxon>
        <taxon>Actinomycetota</taxon>
        <taxon>Actinomycetes</taxon>
        <taxon>Micrococcales</taxon>
        <taxon>Bogoriellaceae</taxon>
        <taxon>Bogoriella</taxon>
    </lineage>
</organism>
<gene>
    <name evidence="2" type="ORF">EDD31_1111</name>
</gene>
<sequence length="180" mass="18553">MSPRAKELRHGSREGLLLRLAIVLSAAAVVALAAVTAEASPFDMWVVIVPMLLGIAAALAPQGVAPLALLVYLVMLWVLVSDDVASGWTLAVAAAVLIIHTAAALVAAVPVAAGWPAGIWRRYLVRVVAVFGAVTVVWVAVRLAAGATLPGGTVALVLAVLLAAAAVLVHDRWLRRSAAR</sequence>
<feature type="transmembrane region" description="Helical" evidence="1">
    <location>
        <begin position="86"/>
        <end position="111"/>
    </location>
</feature>
<proteinExistence type="predicted"/>
<dbReference type="AlphaFoldDB" id="A0A3N2BC31"/>
<keyword evidence="1" id="KW-0472">Membrane</keyword>
<feature type="transmembrane region" description="Helical" evidence="1">
    <location>
        <begin position="147"/>
        <end position="170"/>
    </location>
</feature>